<feature type="transmembrane region" description="Helical" evidence="1">
    <location>
        <begin position="25"/>
        <end position="43"/>
    </location>
</feature>
<keyword evidence="1" id="KW-0472">Membrane</keyword>
<keyword evidence="1" id="KW-0812">Transmembrane</keyword>
<protein>
    <submittedName>
        <fullName evidence="2">Uncharacterized protein</fullName>
    </submittedName>
</protein>
<keyword evidence="1" id="KW-1133">Transmembrane helix</keyword>
<evidence type="ECO:0000313" key="2">
    <source>
        <dbReference type="EMBL" id="TFK35932.1"/>
    </source>
</evidence>
<dbReference type="AlphaFoldDB" id="A0A5C3LT30"/>
<evidence type="ECO:0000256" key="1">
    <source>
        <dbReference type="SAM" id="Phobius"/>
    </source>
</evidence>
<reference evidence="2 3" key="1">
    <citation type="journal article" date="2019" name="Nat. Ecol. Evol.">
        <title>Megaphylogeny resolves global patterns of mushroom evolution.</title>
        <authorList>
            <person name="Varga T."/>
            <person name="Krizsan K."/>
            <person name="Foldi C."/>
            <person name="Dima B."/>
            <person name="Sanchez-Garcia M."/>
            <person name="Sanchez-Ramirez S."/>
            <person name="Szollosi G.J."/>
            <person name="Szarkandi J.G."/>
            <person name="Papp V."/>
            <person name="Albert L."/>
            <person name="Andreopoulos W."/>
            <person name="Angelini C."/>
            <person name="Antonin V."/>
            <person name="Barry K.W."/>
            <person name="Bougher N.L."/>
            <person name="Buchanan P."/>
            <person name="Buyck B."/>
            <person name="Bense V."/>
            <person name="Catcheside P."/>
            <person name="Chovatia M."/>
            <person name="Cooper J."/>
            <person name="Damon W."/>
            <person name="Desjardin D."/>
            <person name="Finy P."/>
            <person name="Geml J."/>
            <person name="Haridas S."/>
            <person name="Hughes K."/>
            <person name="Justo A."/>
            <person name="Karasinski D."/>
            <person name="Kautmanova I."/>
            <person name="Kiss B."/>
            <person name="Kocsube S."/>
            <person name="Kotiranta H."/>
            <person name="LaButti K.M."/>
            <person name="Lechner B.E."/>
            <person name="Liimatainen K."/>
            <person name="Lipzen A."/>
            <person name="Lukacs Z."/>
            <person name="Mihaltcheva S."/>
            <person name="Morgado L.N."/>
            <person name="Niskanen T."/>
            <person name="Noordeloos M.E."/>
            <person name="Ohm R.A."/>
            <person name="Ortiz-Santana B."/>
            <person name="Ovrebo C."/>
            <person name="Racz N."/>
            <person name="Riley R."/>
            <person name="Savchenko A."/>
            <person name="Shiryaev A."/>
            <person name="Soop K."/>
            <person name="Spirin V."/>
            <person name="Szebenyi C."/>
            <person name="Tomsovsky M."/>
            <person name="Tulloss R.E."/>
            <person name="Uehling J."/>
            <person name="Grigoriev I.V."/>
            <person name="Vagvolgyi C."/>
            <person name="Papp T."/>
            <person name="Martin F.M."/>
            <person name="Miettinen O."/>
            <person name="Hibbett D.S."/>
            <person name="Nagy L.G."/>
        </authorList>
    </citation>
    <scope>NUCLEOTIDE SEQUENCE [LARGE SCALE GENOMIC DNA]</scope>
    <source>
        <strain evidence="2 3">CBS 166.37</strain>
    </source>
</reference>
<name>A0A5C3LT30_9AGAR</name>
<sequence>MYSTILLAICPILYSDVIRCNFTIHSFICVILQAVVYHSYLMIASTNYHDRR</sequence>
<gene>
    <name evidence="2" type="ORF">BDQ12DRAFT_687414</name>
</gene>
<keyword evidence="3" id="KW-1185">Reference proteome</keyword>
<dbReference type="EMBL" id="ML213617">
    <property type="protein sequence ID" value="TFK35932.1"/>
    <property type="molecule type" value="Genomic_DNA"/>
</dbReference>
<dbReference type="Proteomes" id="UP000308652">
    <property type="component" value="Unassembled WGS sequence"/>
</dbReference>
<evidence type="ECO:0000313" key="3">
    <source>
        <dbReference type="Proteomes" id="UP000308652"/>
    </source>
</evidence>
<organism evidence="2 3">
    <name type="scientific">Crucibulum laeve</name>
    <dbReference type="NCBI Taxonomy" id="68775"/>
    <lineage>
        <taxon>Eukaryota</taxon>
        <taxon>Fungi</taxon>
        <taxon>Dikarya</taxon>
        <taxon>Basidiomycota</taxon>
        <taxon>Agaricomycotina</taxon>
        <taxon>Agaricomycetes</taxon>
        <taxon>Agaricomycetidae</taxon>
        <taxon>Agaricales</taxon>
        <taxon>Agaricineae</taxon>
        <taxon>Nidulariaceae</taxon>
        <taxon>Crucibulum</taxon>
    </lineage>
</organism>
<proteinExistence type="predicted"/>
<accession>A0A5C3LT30</accession>